<evidence type="ECO:0000256" key="2">
    <source>
        <dbReference type="HAMAP-Rule" id="MF_01074"/>
    </source>
</evidence>
<proteinExistence type="inferred from homology"/>
<evidence type="ECO:0000313" key="5">
    <source>
        <dbReference type="Proteomes" id="UP000245959"/>
    </source>
</evidence>
<keyword evidence="5" id="KW-1185">Reference proteome</keyword>
<gene>
    <name evidence="4" type="ORF">C8D82_10569</name>
</gene>
<dbReference type="InterPro" id="IPR002822">
    <property type="entry name" value="Ni_insertion"/>
</dbReference>
<dbReference type="HAMAP" id="MF_01074">
    <property type="entry name" value="LarC"/>
    <property type="match status" value="1"/>
</dbReference>
<evidence type="ECO:0000313" key="4">
    <source>
        <dbReference type="EMBL" id="PVY44740.1"/>
    </source>
</evidence>
<evidence type="ECO:0000256" key="3">
    <source>
        <dbReference type="SAM" id="MobiDB-lite"/>
    </source>
</evidence>
<dbReference type="Gene3D" id="3.10.20.300">
    <property type="entry name" value="mk0293 like domain"/>
    <property type="match status" value="1"/>
</dbReference>
<dbReference type="GO" id="GO:0016151">
    <property type="term" value="F:nickel cation binding"/>
    <property type="evidence" value="ECO:0007669"/>
    <property type="project" value="UniProtKB-UniRule"/>
</dbReference>
<dbReference type="OrthoDB" id="9765625at2"/>
<evidence type="ECO:0000256" key="1">
    <source>
        <dbReference type="ARBA" id="ARBA00022596"/>
    </source>
</evidence>
<organism evidence="4 5">
    <name type="scientific">Victivallis vadensis</name>
    <dbReference type="NCBI Taxonomy" id="172901"/>
    <lineage>
        <taxon>Bacteria</taxon>
        <taxon>Pseudomonadati</taxon>
        <taxon>Lentisphaerota</taxon>
        <taxon>Lentisphaeria</taxon>
        <taxon>Victivallales</taxon>
        <taxon>Victivallaceae</taxon>
        <taxon>Victivallis</taxon>
    </lineage>
</organism>
<dbReference type="PANTHER" id="PTHR36566">
    <property type="entry name" value="NICKEL INSERTION PROTEIN-RELATED"/>
    <property type="match status" value="1"/>
</dbReference>
<dbReference type="Gene3D" id="3.30.70.1380">
    <property type="entry name" value="Transcriptional regulatory protein pf0864 domain like"/>
    <property type="match status" value="1"/>
</dbReference>
<feature type="compositionally biased region" description="Basic and acidic residues" evidence="3">
    <location>
        <begin position="68"/>
        <end position="82"/>
    </location>
</feature>
<protein>
    <recommendedName>
        <fullName evidence="2">Putative nickel insertion protein</fullName>
    </recommendedName>
</protein>
<dbReference type="RefSeq" id="WP_116883065.1">
    <property type="nucleotide sequence ID" value="NZ_CABMMC010000083.1"/>
</dbReference>
<dbReference type="Pfam" id="PF01969">
    <property type="entry name" value="Ni_insertion"/>
    <property type="match status" value="1"/>
</dbReference>
<accession>A0A2U1B7U9</accession>
<feature type="region of interest" description="Disordered" evidence="3">
    <location>
        <begin position="68"/>
        <end position="87"/>
    </location>
</feature>
<name>A0A2U1B7U9_9BACT</name>
<dbReference type="GeneID" id="78294388"/>
<comment type="similarity">
    <text evidence="2">Belongs to the LarC family.</text>
</comment>
<comment type="caution">
    <text evidence="4">The sequence shown here is derived from an EMBL/GenBank/DDBJ whole genome shotgun (WGS) entry which is preliminary data.</text>
</comment>
<dbReference type="AlphaFoldDB" id="A0A2U1B7U9"/>
<keyword evidence="1 2" id="KW-0533">Nickel</keyword>
<reference evidence="4 5" key="1">
    <citation type="submission" date="2018-04" db="EMBL/GenBank/DDBJ databases">
        <title>Genomic Encyclopedia of Type Strains, Phase IV (KMG-IV): sequencing the most valuable type-strain genomes for metagenomic binning, comparative biology and taxonomic classification.</title>
        <authorList>
            <person name="Goeker M."/>
        </authorList>
    </citation>
    <scope>NUCLEOTIDE SEQUENCE [LARGE SCALE GENOMIC DNA]</scope>
    <source>
        <strain evidence="4 5">DSM 14823</strain>
    </source>
</reference>
<dbReference type="NCBIfam" id="TIGR00299">
    <property type="entry name" value="nickel pincer cofactor biosynthesis protein LarC"/>
    <property type="match status" value="1"/>
</dbReference>
<sequence length="413" mass="45251">MKKILYLDCASGISGDMFAAALLDLKLCDGRQVLDELRALNVDGFELEVSPTRSYGLAALNFDVKLEEHHHHHEHGHEEDSGHHHHHHEHRHLADIFAIFDRSGMSSGARELAKRIFTIVAEAEGKAHGLPVEQVHFHEVGAVDSIVDIAAAAILMDKIAPDAVVIREISEGSGFVHCQHGELPVPVPAVVNIAAAHALPLRFTDAKGEMVTPTGAAIAAAIRTADRLPERYTVAAVGLGAGKRDFGRPNILRAMLLQVEEAEVPAEGNGIWVLESNLDDCTGEALGLTMERLFAAGARDVHFLPCFMKKNRPAQLLRVICDEALIGRLESVIFETTTTIGIRRSRWERTVMARESVTVESGYGPVAVKRCRHGELVRCYPEFESVRAVAEASGVPYQTVFDAARCEAEKRER</sequence>
<keyword evidence="2" id="KW-0456">Lyase</keyword>
<dbReference type="PANTHER" id="PTHR36566:SF1">
    <property type="entry name" value="PYRIDINIUM-3,5-BISTHIOCARBOXYLIC ACID MONONUCLEOTIDE NICKEL INSERTION PROTEIN"/>
    <property type="match status" value="1"/>
</dbReference>
<dbReference type="GO" id="GO:0016829">
    <property type="term" value="F:lyase activity"/>
    <property type="evidence" value="ECO:0007669"/>
    <property type="project" value="UniProtKB-UniRule"/>
</dbReference>
<dbReference type="Proteomes" id="UP000245959">
    <property type="component" value="Unassembled WGS sequence"/>
</dbReference>
<dbReference type="EMBL" id="QEKH01000005">
    <property type="protein sequence ID" value="PVY44740.1"/>
    <property type="molecule type" value="Genomic_DNA"/>
</dbReference>